<dbReference type="Proteomes" id="UP000460135">
    <property type="component" value="Unassembled WGS sequence"/>
</dbReference>
<dbReference type="GO" id="GO:0016757">
    <property type="term" value="F:glycosyltransferase activity"/>
    <property type="evidence" value="ECO:0007669"/>
    <property type="project" value="InterPro"/>
</dbReference>
<sequence>MYNIVYVSHESESLLGSSRSLYNMIHSLRKQVNPIVILPNVGPVYDFFKSRGIKCMVIHYPLDITEKSGIRYVLTFIPRFIRDYFLYKKTISYAKKNIYCQDIDIIHSNSSTVDWGYKLARSLKKPHVWHLREFQDLDFNFKPFLGWNHLINEINNSSVTISITHSICRHFKQEGKDNAYQLYNAVRSLRDIRLDTDKESYFLLCGNLSKAKGLELAISSFAIFSEKQSAYKLKFVGHINDIYKQKLMLLISRLNLDCLVEFEPFTDDIDVLFRKASGYLMCSKNEAMGRVTVEALFNGCPVIGYDGGGTPEIIKDGINGFLFKTPEQCAWAMQQVLNPEISSRIIENGFDAVRQYFTEESYRDKLLSIYSILK</sequence>
<dbReference type="InterPro" id="IPR050194">
    <property type="entry name" value="Glycosyltransferase_grp1"/>
</dbReference>
<dbReference type="Pfam" id="PF00534">
    <property type="entry name" value="Glycos_transf_1"/>
    <property type="match status" value="1"/>
</dbReference>
<dbReference type="PANTHER" id="PTHR45947:SF3">
    <property type="entry name" value="SULFOQUINOVOSYL TRANSFERASE SQD2"/>
    <property type="match status" value="1"/>
</dbReference>
<dbReference type="InterPro" id="IPR001296">
    <property type="entry name" value="Glyco_trans_1"/>
</dbReference>
<reference evidence="2 3" key="1">
    <citation type="journal article" date="2019" name="Nat. Med.">
        <title>A library of human gut bacterial isolates paired with longitudinal multiomics data enables mechanistic microbiome research.</title>
        <authorList>
            <person name="Poyet M."/>
            <person name="Groussin M."/>
            <person name="Gibbons S.M."/>
            <person name="Avila-Pacheco J."/>
            <person name="Jiang X."/>
            <person name="Kearney S.M."/>
            <person name="Perrotta A.R."/>
            <person name="Berdy B."/>
            <person name="Zhao S."/>
            <person name="Lieberman T.D."/>
            <person name="Swanson P.K."/>
            <person name="Smith M."/>
            <person name="Roesemann S."/>
            <person name="Alexander J.E."/>
            <person name="Rich S.A."/>
            <person name="Livny J."/>
            <person name="Vlamakis H."/>
            <person name="Clish C."/>
            <person name="Bullock K."/>
            <person name="Deik A."/>
            <person name="Scott J."/>
            <person name="Pierce K.A."/>
            <person name="Xavier R.J."/>
            <person name="Alm E.J."/>
        </authorList>
    </citation>
    <scope>NUCLEOTIDE SEQUENCE [LARGE SCALE GENOMIC DNA]</scope>
    <source>
        <strain evidence="2 3">BIOML-A183</strain>
    </source>
</reference>
<protein>
    <submittedName>
        <fullName evidence="2">Glycosyltransferase family 4 protein</fullName>
    </submittedName>
</protein>
<dbReference type="SUPFAM" id="SSF53756">
    <property type="entry name" value="UDP-Glycosyltransferase/glycogen phosphorylase"/>
    <property type="match status" value="1"/>
</dbReference>
<proteinExistence type="predicted"/>
<accession>A0A6N3V0I4</accession>
<evidence type="ECO:0000313" key="3">
    <source>
        <dbReference type="Proteomes" id="UP000460135"/>
    </source>
</evidence>
<dbReference type="PANTHER" id="PTHR45947">
    <property type="entry name" value="SULFOQUINOVOSYL TRANSFERASE SQD2"/>
    <property type="match status" value="1"/>
</dbReference>
<dbReference type="CDD" id="cd03801">
    <property type="entry name" value="GT4_PimA-like"/>
    <property type="match status" value="1"/>
</dbReference>
<evidence type="ECO:0000313" key="2">
    <source>
        <dbReference type="EMBL" id="KAA3797170.1"/>
    </source>
</evidence>
<gene>
    <name evidence="2" type="ORF">F3F51_28340</name>
</gene>
<organism evidence="2 3">
    <name type="scientific">Bacteroides ovatus</name>
    <dbReference type="NCBI Taxonomy" id="28116"/>
    <lineage>
        <taxon>Bacteria</taxon>
        <taxon>Pseudomonadati</taxon>
        <taxon>Bacteroidota</taxon>
        <taxon>Bacteroidia</taxon>
        <taxon>Bacteroidales</taxon>
        <taxon>Bacteroidaceae</taxon>
        <taxon>Bacteroides</taxon>
    </lineage>
</organism>
<keyword evidence="2" id="KW-0808">Transferase</keyword>
<evidence type="ECO:0000259" key="1">
    <source>
        <dbReference type="Pfam" id="PF00534"/>
    </source>
</evidence>
<name>A0A6N3V0I4_BACOV</name>
<dbReference type="Gene3D" id="3.40.50.2000">
    <property type="entry name" value="Glycogen Phosphorylase B"/>
    <property type="match status" value="2"/>
</dbReference>
<feature type="domain" description="Glycosyl transferase family 1" evidence="1">
    <location>
        <begin position="196"/>
        <end position="349"/>
    </location>
</feature>
<comment type="caution">
    <text evidence="2">The sequence shown here is derived from an EMBL/GenBank/DDBJ whole genome shotgun (WGS) entry which is preliminary data.</text>
</comment>
<dbReference type="EMBL" id="VWLX01000037">
    <property type="protein sequence ID" value="KAA3797170.1"/>
    <property type="molecule type" value="Genomic_DNA"/>
</dbReference>
<dbReference type="AlphaFoldDB" id="A0A6N3V0I4"/>